<dbReference type="OrthoDB" id="9796058at2"/>
<dbReference type="STRING" id="1122170.GCA_000701265_00268"/>
<dbReference type="Proteomes" id="UP000255297">
    <property type="component" value="Unassembled WGS sequence"/>
</dbReference>
<evidence type="ECO:0000259" key="2">
    <source>
        <dbReference type="Pfam" id="PF05532"/>
    </source>
</evidence>
<dbReference type="Gene3D" id="1.10.1470.10">
    <property type="entry name" value="YjbJ"/>
    <property type="match status" value="1"/>
</dbReference>
<keyword evidence="4" id="KW-1185">Reference proteome</keyword>
<evidence type="ECO:0000313" key="3">
    <source>
        <dbReference type="EMBL" id="STY30067.1"/>
    </source>
</evidence>
<dbReference type="InterPro" id="IPR026042">
    <property type="entry name" value="YjbJ"/>
</dbReference>
<dbReference type="InterPro" id="IPR008462">
    <property type="entry name" value="CsbD"/>
</dbReference>
<dbReference type="SUPFAM" id="SSF69047">
    <property type="entry name" value="Hypothetical protein YjbJ"/>
    <property type="match status" value="1"/>
</dbReference>
<feature type="domain" description="CsbD-like" evidence="2">
    <location>
        <begin position="6"/>
        <end position="56"/>
    </location>
</feature>
<evidence type="ECO:0000256" key="1">
    <source>
        <dbReference type="ARBA" id="ARBA00009129"/>
    </source>
</evidence>
<evidence type="ECO:0000313" key="4">
    <source>
        <dbReference type="Proteomes" id="UP000255297"/>
    </source>
</evidence>
<organism evidence="3 4">
    <name type="scientific">Legionella wadsworthii</name>
    <dbReference type="NCBI Taxonomy" id="28088"/>
    <lineage>
        <taxon>Bacteria</taxon>
        <taxon>Pseudomonadati</taxon>
        <taxon>Pseudomonadota</taxon>
        <taxon>Gammaproteobacteria</taxon>
        <taxon>Legionellales</taxon>
        <taxon>Legionellaceae</taxon>
        <taxon>Legionella</taxon>
    </lineage>
</organism>
<proteinExistence type="inferred from homology"/>
<protein>
    <submittedName>
        <fullName evidence="3">Stress response protein</fullName>
    </submittedName>
</protein>
<dbReference type="AlphaFoldDB" id="A0A378LTE8"/>
<dbReference type="RefSeq" id="WP_031564438.1">
    <property type="nucleotide sequence ID" value="NZ_CAAAIS010000001.1"/>
</dbReference>
<name>A0A378LTE8_9GAMM</name>
<sequence>MNRNIFQGKWTEIKGQMKQAWGKLTDDDLTQIEGNQEEIYGKLRKHYGYSQDEAKKAVEDFQKKIHH</sequence>
<gene>
    <name evidence="3" type="primary">yjbJ</name>
    <name evidence="3" type="ORF">NCTC11532_02219</name>
</gene>
<dbReference type="PANTHER" id="PTHR34977:SF1">
    <property type="entry name" value="UPF0337 PROTEIN YJBJ"/>
    <property type="match status" value="1"/>
</dbReference>
<dbReference type="PIRSF" id="PIRSF039008">
    <property type="entry name" value="YjbJ"/>
    <property type="match status" value="1"/>
</dbReference>
<comment type="similarity">
    <text evidence="1">Belongs to the UPF0337 (CsbD) family.</text>
</comment>
<reference evidence="3 4" key="1">
    <citation type="submission" date="2018-06" db="EMBL/GenBank/DDBJ databases">
        <authorList>
            <consortium name="Pathogen Informatics"/>
            <person name="Doyle S."/>
        </authorList>
    </citation>
    <scope>NUCLEOTIDE SEQUENCE [LARGE SCALE GENOMIC DNA]</scope>
    <source>
        <strain evidence="3 4">NCTC11532</strain>
    </source>
</reference>
<dbReference type="Pfam" id="PF05532">
    <property type="entry name" value="CsbD"/>
    <property type="match status" value="1"/>
</dbReference>
<dbReference type="InterPro" id="IPR050423">
    <property type="entry name" value="UPF0337_stress_rsp"/>
</dbReference>
<dbReference type="EMBL" id="UGPB01000001">
    <property type="protein sequence ID" value="STY30067.1"/>
    <property type="molecule type" value="Genomic_DNA"/>
</dbReference>
<accession>A0A378LTE8</accession>
<dbReference type="PANTHER" id="PTHR34977">
    <property type="entry name" value="UPF0337 PROTEIN YJBJ"/>
    <property type="match status" value="1"/>
</dbReference>
<dbReference type="InterPro" id="IPR036629">
    <property type="entry name" value="YjbJ_sf"/>
</dbReference>